<dbReference type="InterPro" id="IPR000719">
    <property type="entry name" value="Prot_kinase_dom"/>
</dbReference>
<keyword evidence="3" id="KW-1185">Reference proteome</keyword>
<dbReference type="EMBL" id="BEGY01000057">
    <property type="protein sequence ID" value="GAX80811.1"/>
    <property type="molecule type" value="Genomic_DNA"/>
</dbReference>
<evidence type="ECO:0000313" key="3">
    <source>
        <dbReference type="Proteomes" id="UP000232323"/>
    </source>
</evidence>
<dbReference type="Gene3D" id="3.30.200.20">
    <property type="entry name" value="Phosphorylase Kinase, domain 1"/>
    <property type="match status" value="1"/>
</dbReference>
<protein>
    <recommendedName>
        <fullName evidence="1">Protein kinase domain-containing protein</fullName>
    </recommendedName>
</protein>
<evidence type="ECO:0000259" key="1">
    <source>
        <dbReference type="PROSITE" id="PS50011"/>
    </source>
</evidence>
<dbReference type="GO" id="GO:0004674">
    <property type="term" value="F:protein serine/threonine kinase activity"/>
    <property type="evidence" value="ECO:0007669"/>
    <property type="project" value="TreeGrafter"/>
</dbReference>
<dbReference type="STRING" id="1157962.A0A250XCL0"/>
<name>A0A250XCL0_9CHLO</name>
<gene>
    <name evidence="2" type="ORF">CEUSTIGMA_g8247.t1</name>
</gene>
<feature type="domain" description="Protein kinase" evidence="1">
    <location>
        <begin position="53"/>
        <end position="278"/>
    </location>
</feature>
<dbReference type="OrthoDB" id="533232at2759"/>
<dbReference type="PANTHER" id="PTHR44329:SF214">
    <property type="entry name" value="PROTEIN KINASE DOMAIN-CONTAINING PROTEIN"/>
    <property type="match status" value="1"/>
</dbReference>
<sequence length="278" mass="30657">MTFHSYFQSDITEAVMAQKQLQKAMDLLADEKLRTNVLLQRQHELIACLSKIDNAVSSSEKAQFGKVYKGTWRGSTVAMKVMAMSDKMSDSEKRERMALMETAISSSLSHPSIIQTYTFSMKPIMISTRSGSQMSSGSPATSSGDLHILKDFSGFEVQVVLLDEYCDLGSLRSRLDLFSGMQYKQMLKTVLELGSEVARGMVHLHSLNILHSDLKAVNILLQNNPSKPCGFIAKVSDFGLSVKMDLAMTHISDLSIGTLTHMAPEVILNGHQSKASDV</sequence>
<dbReference type="Proteomes" id="UP000232323">
    <property type="component" value="Unassembled WGS sequence"/>
</dbReference>
<dbReference type="Gene3D" id="1.10.510.10">
    <property type="entry name" value="Transferase(Phosphotransferase) domain 1"/>
    <property type="match status" value="1"/>
</dbReference>
<dbReference type="InterPro" id="IPR011009">
    <property type="entry name" value="Kinase-like_dom_sf"/>
</dbReference>
<dbReference type="GO" id="GO:0005524">
    <property type="term" value="F:ATP binding"/>
    <property type="evidence" value="ECO:0007669"/>
    <property type="project" value="InterPro"/>
</dbReference>
<dbReference type="Pfam" id="PF00069">
    <property type="entry name" value="Pkinase"/>
    <property type="match status" value="1"/>
</dbReference>
<dbReference type="PANTHER" id="PTHR44329">
    <property type="entry name" value="SERINE/THREONINE-PROTEIN KINASE TNNI3K-RELATED"/>
    <property type="match status" value="1"/>
</dbReference>
<evidence type="ECO:0000313" key="2">
    <source>
        <dbReference type="EMBL" id="GAX80811.1"/>
    </source>
</evidence>
<reference evidence="2 3" key="1">
    <citation type="submission" date="2017-08" db="EMBL/GenBank/DDBJ databases">
        <title>Acidophilic green algal genome provides insights into adaptation to an acidic environment.</title>
        <authorList>
            <person name="Hirooka S."/>
            <person name="Hirose Y."/>
            <person name="Kanesaki Y."/>
            <person name="Higuchi S."/>
            <person name="Fujiwara T."/>
            <person name="Onuma R."/>
            <person name="Era A."/>
            <person name="Ohbayashi R."/>
            <person name="Uzuka A."/>
            <person name="Nozaki H."/>
            <person name="Yoshikawa H."/>
            <person name="Miyagishima S.Y."/>
        </authorList>
    </citation>
    <scope>NUCLEOTIDE SEQUENCE [LARGE SCALE GENOMIC DNA]</scope>
    <source>
        <strain evidence="2 3">NIES-2499</strain>
    </source>
</reference>
<proteinExistence type="predicted"/>
<organism evidence="2 3">
    <name type="scientific">Chlamydomonas eustigma</name>
    <dbReference type="NCBI Taxonomy" id="1157962"/>
    <lineage>
        <taxon>Eukaryota</taxon>
        <taxon>Viridiplantae</taxon>
        <taxon>Chlorophyta</taxon>
        <taxon>core chlorophytes</taxon>
        <taxon>Chlorophyceae</taxon>
        <taxon>CS clade</taxon>
        <taxon>Chlamydomonadales</taxon>
        <taxon>Chlamydomonadaceae</taxon>
        <taxon>Chlamydomonas</taxon>
    </lineage>
</organism>
<dbReference type="InterPro" id="IPR051681">
    <property type="entry name" value="Ser/Thr_Kinases-Pseudokinases"/>
</dbReference>
<accession>A0A250XCL0</accession>
<dbReference type="SUPFAM" id="SSF56112">
    <property type="entry name" value="Protein kinase-like (PK-like)"/>
    <property type="match status" value="1"/>
</dbReference>
<comment type="caution">
    <text evidence="2">The sequence shown here is derived from an EMBL/GenBank/DDBJ whole genome shotgun (WGS) entry which is preliminary data.</text>
</comment>
<dbReference type="SMART" id="SM00220">
    <property type="entry name" value="S_TKc"/>
    <property type="match status" value="1"/>
</dbReference>
<dbReference type="AlphaFoldDB" id="A0A250XCL0"/>
<dbReference type="PROSITE" id="PS50011">
    <property type="entry name" value="PROTEIN_KINASE_DOM"/>
    <property type="match status" value="1"/>
</dbReference>
<dbReference type="InterPro" id="IPR008271">
    <property type="entry name" value="Ser/Thr_kinase_AS"/>
</dbReference>
<dbReference type="PROSITE" id="PS00108">
    <property type="entry name" value="PROTEIN_KINASE_ST"/>
    <property type="match status" value="1"/>
</dbReference>